<protein>
    <submittedName>
        <fullName evidence="1">Uncharacterized protein</fullName>
    </submittedName>
</protein>
<evidence type="ECO:0000313" key="2">
    <source>
        <dbReference type="Proteomes" id="UP000035287"/>
    </source>
</evidence>
<keyword evidence="2" id="KW-1185">Reference proteome</keyword>
<accession>A0A0G3XFZ6</accession>
<organism evidence="1 2">
    <name type="scientific">Croceicoccus naphthovorans</name>
    <dbReference type="NCBI Taxonomy" id="1348774"/>
    <lineage>
        <taxon>Bacteria</taxon>
        <taxon>Pseudomonadati</taxon>
        <taxon>Pseudomonadota</taxon>
        <taxon>Alphaproteobacteria</taxon>
        <taxon>Sphingomonadales</taxon>
        <taxon>Erythrobacteraceae</taxon>
        <taxon>Croceicoccus</taxon>
    </lineage>
</organism>
<reference evidence="1 2" key="1">
    <citation type="submission" date="2015-06" db="EMBL/GenBank/DDBJ databases">
        <authorList>
            <person name="Zeng Y."/>
            <person name="Huang Y."/>
        </authorList>
    </citation>
    <scope>NUCLEOTIDE SEQUENCE [LARGE SCALE GENOMIC DNA]</scope>
    <source>
        <strain evidence="1 2">PQ-2</strain>
    </source>
</reference>
<gene>
    <name evidence="1" type="ORF">AB433_03915</name>
</gene>
<dbReference type="OrthoDB" id="8100596at2"/>
<proteinExistence type="predicted"/>
<dbReference type="AlphaFoldDB" id="A0A0G3XFZ6"/>
<dbReference type="PATRIC" id="fig|1348774.3.peg.814"/>
<name>A0A0G3XFZ6_9SPHN</name>
<dbReference type="RefSeq" id="WP_047820008.1">
    <property type="nucleotide sequence ID" value="NZ_CP011770.1"/>
</dbReference>
<dbReference type="EMBL" id="CP011770">
    <property type="protein sequence ID" value="AKM09318.1"/>
    <property type="molecule type" value="Genomic_DNA"/>
</dbReference>
<dbReference type="STRING" id="1348774.AB433_03915"/>
<dbReference type="KEGG" id="cna:AB433_03915"/>
<dbReference type="Proteomes" id="UP000035287">
    <property type="component" value="Chromosome"/>
</dbReference>
<sequence length="71" mass="8173">MTIDIPNDELILDAELASRWGVTTRTLARYSNQPNGLPYWMVGGRKYRAVRASAEWLASRERKPNARRAVR</sequence>
<evidence type="ECO:0000313" key="1">
    <source>
        <dbReference type="EMBL" id="AKM09318.1"/>
    </source>
</evidence>